<dbReference type="Pfam" id="PF01453">
    <property type="entry name" value="B_lectin"/>
    <property type="match status" value="1"/>
</dbReference>
<dbReference type="Gene3D" id="2.90.10.10">
    <property type="entry name" value="Bulb-type lectin domain"/>
    <property type="match status" value="1"/>
</dbReference>
<evidence type="ECO:0000313" key="5">
    <source>
        <dbReference type="Proteomes" id="UP001454036"/>
    </source>
</evidence>
<evidence type="ECO:0000259" key="3">
    <source>
        <dbReference type="PROSITE" id="PS50927"/>
    </source>
</evidence>
<evidence type="ECO:0000313" key="4">
    <source>
        <dbReference type="EMBL" id="GAA0147555.1"/>
    </source>
</evidence>
<feature type="domain" description="Bulb-type lectin" evidence="3">
    <location>
        <begin position="1"/>
        <end position="83"/>
    </location>
</feature>
<proteinExistence type="predicted"/>
<dbReference type="EMBL" id="BAABME010001098">
    <property type="protein sequence ID" value="GAA0147555.1"/>
    <property type="molecule type" value="Genomic_DNA"/>
</dbReference>
<dbReference type="InterPro" id="IPR001480">
    <property type="entry name" value="Bulb-type_lectin_dom"/>
</dbReference>
<organism evidence="4 5">
    <name type="scientific">Lithospermum erythrorhizon</name>
    <name type="common">Purple gromwell</name>
    <name type="synonym">Lithospermum officinale var. erythrorhizon</name>
    <dbReference type="NCBI Taxonomy" id="34254"/>
    <lineage>
        <taxon>Eukaryota</taxon>
        <taxon>Viridiplantae</taxon>
        <taxon>Streptophyta</taxon>
        <taxon>Embryophyta</taxon>
        <taxon>Tracheophyta</taxon>
        <taxon>Spermatophyta</taxon>
        <taxon>Magnoliopsida</taxon>
        <taxon>eudicotyledons</taxon>
        <taxon>Gunneridae</taxon>
        <taxon>Pentapetalae</taxon>
        <taxon>asterids</taxon>
        <taxon>lamiids</taxon>
        <taxon>Boraginales</taxon>
        <taxon>Boraginaceae</taxon>
        <taxon>Boraginoideae</taxon>
        <taxon>Lithospermeae</taxon>
        <taxon>Lithospermum</taxon>
    </lineage>
</organism>
<gene>
    <name evidence="4" type="ORF">LIER_07226</name>
</gene>
<evidence type="ECO:0000256" key="1">
    <source>
        <dbReference type="ARBA" id="ARBA00022729"/>
    </source>
</evidence>
<keyword evidence="1" id="KW-0732">Signal</keyword>
<dbReference type="SUPFAM" id="SSF51110">
    <property type="entry name" value="alpha-D-mannose-specific plant lectins"/>
    <property type="match status" value="1"/>
</dbReference>
<keyword evidence="2" id="KW-0325">Glycoprotein</keyword>
<comment type="caution">
    <text evidence="4">The sequence shown here is derived from an EMBL/GenBank/DDBJ whole genome shotgun (WGS) entry which is preliminary data.</text>
</comment>
<name>A0AAV3P7T8_LITER</name>
<sequence length="83" mass="9041">MLRVSTGQIGEFISPRVVWSANRNNPVKLNSKLQLTLQGDLVLKDIDGTLAWSTNTSGKGVVGLNMTENENLILFDANKSVVL</sequence>
<evidence type="ECO:0000256" key="2">
    <source>
        <dbReference type="ARBA" id="ARBA00023180"/>
    </source>
</evidence>
<reference evidence="4 5" key="1">
    <citation type="submission" date="2024-01" db="EMBL/GenBank/DDBJ databases">
        <title>The complete chloroplast genome sequence of Lithospermum erythrorhizon: insights into the phylogenetic relationship among Boraginaceae species and the maternal lineages of purple gromwells.</title>
        <authorList>
            <person name="Okada T."/>
            <person name="Watanabe K."/>
        </authorList>
    </citation>
    <scope>NUCLEOTIDE SEQUENCE [LARGE SCALE GENOMIC DNA]</scope>
</reference>
<dbReference type="AlphaFoldDB" id="A0AAV3P7T8"/>
<dbReference type="InterPro" id="IPR036426">
    <property type="entry name" value="Bulb-type_lectin_dom_sf"/>
</dbReference>
<protein>
    <recommendedName>
        <fullName evidence="3">Bulb-type lectin domain-containing protein</fullName>
    </recommendedName>
</protein>
<accession>A0AAV3P7T8</accession>
<keyword evidence="5" id="KW-1185">Reference proteome</keyword>
<dbReference type="PROSITE" id="PS50927">
    <property type="entry name" value="BULB_LECTIN"/>
    <property type="match status" value="1"/>
</dbReference>
<dbReference type="Proteomes" id="UP001454036">
    <property type="component" value="Unassembled WGS sequence"/>
</dbReference>